<gene>
    <name evidence="2" type="ORF">RF819_10985</name>
</gene>
<dbReference type="SUPFAM" id="SSF53850">
    <property type="entry name" value="Periplasmic binding protein-like II"/>
    <property type="match status" value="1"/>
</dbReference>
<dbReference type="OrthoDB" id="5368589at2"/>
<dbReference type="RefSeq" id="WP_078365015.1">
    <property type="nucleotide sequence ID" value="NZ_MTJN01000002.1"/>
</dbReference>
<organism evidence="2 3">
    <name type="scientific">Rhodoferax fermentans</name>
    <dbReference type="NCBI Taxonomy" id="28066"/>
    <lineage>
        <taxon>Bacteria</taxon>
        <taxon>Pseudomonadati</taxon>
        <taxon>Pseudomonadota</taxon>
        <taxon>Betaproteobacteria</taxon>
        <taxon>Burkholderiales</taxon>
        <taxon>Comamonadaceae</taxon>
        <taxon>Rhodoferax</taxon>
    </lineage>
</organism>
<name>A0A1T1ASU7_RHOFE</name>
<dbReference type="Gene3D" id="3.40.190.10">
    <property type="entry name" value="Periplasmic binding protein-like II"/>
    <property type="match status" value="1"/>
</dbReference>
<evidence type="ECO:0000313" key="3">
    <source>
        <dbReference type="Proteomes" id="UP000190750"/>
    </source>
</evidence>
<sequence>MKIWQASLFVALLGLGAVGCAEPVVVVSTASTITRLGQDDVVNIFLGRYRRLPTGGTAVPIDQPENTALRTEFYRKLVNKEPNEISAYWARLLFSGKTSPPLQAANANEVMLLLADQPGGIAYIDRSQVDRRFRIVMEFPR</sequence>
<keyword evidence="1" id="KW-0732">Signal</keyword>
<evidence type="ECO:0008006" key="4">
    <source>
        <dbReference type="Google" id="ProtNLM"/>
    </source>
</evidence>
<dbReference type="AlphaFoldDB" id="A0A1T1ASU7"/>
<proteinExistence type="predicted"/>
<protein>
    <recommendedName>
        <fullName evidence="4">Phosphate ABC transporter substrate-binding protein</fullName>
    </recommendedName>
</protein>
<dbReference type="STRING" id="28066.RF819_10985"/>
<dbReference type="EMBL" id="MTJN01000002">
    <property type="protein sequence ID" value="OOV07184.1"/>
    <property type="molecule type" value="Genomic_DNA"/>
</dbReference>
<keyword evidence="3" id="KW-1185">Reference proteome</keyword>
<dbReference type="PROSITE" id="PS51257">
    <property type="entry name" value="PROKAR_LIPOPROTEIN"/>
    <property type="match status" value="1"/>
</dbReference>
<evidence type="ECO:0000256" key="1">
    <source>
        <dbReference type="SAM" id="SignalP"/>
    </source>
</evidence>
<feature type="signal peptide" evidence="1">
    <location>
        <begin position="1"/>
        <end position="21"/>
    </location>
</feature>
<reference evidence="2 3" key="1">
    <citation type="submission" date="2017-01" db="EMBL/GenBank/DDBJ databases">
        <title>Genome sequencing of Rhodoferax fermentans JCM 7819.</title>
        <authorList>
            <person name="Kim Y.J."/>
            <person name="Farh M.E.-A."/>
            <person name="Yang D.-C."/>
        </authorList>
    </citation>
    <scope>NUCLEOTIDE SEQUENCE [LARGE SCALE GENOMIC DNA]</scope>
    <source>
        <strain evidence="2 3">JCM 7819</strain>
    </source>
</reference>
<accession>A0A1T1ASU7</accession>
<feature type="chain" id="PRO_5012843074" description="Phosphate ABC transporter substrate-binding protein" evidence="1">
    <location>
        <begin position="22"/>
        <end position="141"/>
    </location>
</feature>
<dbReference type="Proteomes" id="UP000190750">
    <property type="component" value="Unassembled WGS sequence"/>
</dbReference>
<comment type="caution">
    <text evidence="2">The sequence shown here is derived from an EMBL/GenBank/DDBJ whole genome shotgun (WGS) entry which is preliminary data.</text>
</comment>
<evidence type="ECO:0000313" key="2">
    <source>
        <dbReference type="EMBL" id="OOV07184.1"/>
    </source>
</evidence>